<proteinExistence type="predicted"/>
<feature type="compositionally biased region" description="Polar residues" evidence="1">
    <location>
        <begin position="1"/>
        <end position="22"/>
    </location>
</feature>
<comment type="caution">
    <text evidence="2">The sequence shown here is derived from an EMBL/GenBank/DDBJ whole genome shotgun (WGS) entry which is preliminary data.</text>
</comment>
<organism evidence="2 3">
    <name type="scientific">Venturia nashicola</name>
    <dbReference type="NCBI Taxonomy" id="86259"/>
    <lineage>
        <taxon>Eukaryota</taxon>
        <taxon>Fungi</taxon>
        <taxon>Dikarya</taxon>
        <taxon>Ascomycota</taxon>
        <taxon>Pezizomycotina</taxon>
        <taxon>Dothideomycetes</taxon>
        <taxon>Pleosporomycetidae</taxon>
        <taxon>Venturiales</taxon>
        <taxon>Venturiaceae</taxon>
        <taxon>Venturia</taxon>
    </lineage>
</organism>
<dbReference type="EMBL" id="SNSC02000003">
    <property type="protein sequence ID" value="TID25751.1"/>
    <property type="molecule type" value="Genomic_DNA"/>
</dbReference>
<evidence type="ECO:0000313" key="2">
    <source>
        <dbReference type="EMBL" id="TID25751.1"/>
    </source>
</evidence>
<sequence>MASTKAQSQKEMTSTDVQGSKAQNQQLGLNTQSQQQAPNNSKYQELADTVEGNDHKTKAGQSIVATSNSIKANKEVVQEEMAAAANAFSAAAFPPMRPRQPMRAGALYWKQ</sequence>
<reference evidence="2 3" key="1">
    <citation type="submission" date="2019-04" db="EMBL/GenBank/DDBJ databases">
        <title>High contiguity whole genome sequence and gene annotation resource for two Venturia nashicola isolates.</title>
        <authorList>
            <person name="Prokchorchik M."/>
            <person name="Won K."/>
            <person name="Lee Y."/>
            <person name="Choi E.D."/>
            <person name="Segonzac C."/>
            <person name="Sohn K.H."/>
        </authorList>
    </citation>
    <scope>NUCLEOTIDE SEQUENCE [LARGE SCALE GENOMIC DNA]</scope>
    <source>
        <strain evidence="2 3">PRI2</strain>
    </source>
</reference>
<protein>
    <submittedName>
        <fullName evidence="2">Uncharacterized protein</fullName>
    </submittedName>
</protein>
<dbReference type="Proteomes" id="UP000298493">
    <property type="component" value="Unassembled WGS sequence"/>
</dbReference>
<evidence type="ECO:0000256" key="1">
    <source>
        <dbReference type="SAM" id="MobiDB-lite"/>
    </source>
</evidence>
<evidence type="ECO:0000313" key="3">
    <source>
        <dbReference type="Proteomes" id="UP000298493"/>
    </source>
</evidence>
<dbReference type="AlphaFoldDB" id="A0A4Z1PJ21"/>
<accession>A0A4Z1PJ21</accession>
<name>A0A4Z1PJ21_9PEZI</name>
<keyword evidence="3" id="KW-1185">Reference proteome</keyword>
<feature type="region of interest" description="Disordered" evidence="1">
    <location>
        <begin position="1"/>
        <end position="47"/>
    </location>
</feature>
<gene>
    <name evidence="2" type="ORF">E6O75_ATG03614</name>
</gene>
<feature type="compositionally biased region" description="Low complexity" evidence="1">
    <location>
        <begin position="23"/>
        <end position="36"/>
    </location>
</feature>